<dbReference type="EMBL" id="VJMJ01000172">
    <property type="protein sequence ID" value="KAF0728814.1"/>
    <property type="molecule type" value="Genomic_DNA"/>
</dbReference>
<keyword evidence="2" id="KW-0479">Metal-binding</keyword>
<dbReference type="Pfam" id="PF13359">
    <property type="entry name" value="DDE_Tnp_4"/>
    <property type="match status" value="1"/>
</dbReference>
<evidence type="ECO:0000256" key="1">
    <source>
        <dbReference type="ARBA" id="ARBA00001968"/>
    </source>
</evidence>
<comment type="cofactor">
    <cofactor evidence="1">
        <name>a divalent metal cation</name>
        <dbReference type="ChEBI" id="CHEBI:60240"/>
    </cofactor>
</comment>
<accession>A0A6G0WNA9</accession>
<evidence type="ECO:0000313" key="5">
    <source>
        <dbReference type="Proteomes" id="UP000481153"/>
    </source>
</evidence>
<evidence type="ECO:0000313" key="4">
    <source>
        <dbReference type="EMBL" id="KAF0728814.1"/>
    </source>
</evidence>
<dbReference type="AlphaFoldDB" id="A0A6G0WNA9"/>
<organism evidence="4 5">
    <name type="scientific">Aphanomyces euteiches</name>
    <dbReference type="NCBI Taxonomy" id="100861"/>
    <lineage>
        <taxon>Eukaryota</taxon>
        <taxon>Sar</taxon>
        <taxon>Stramenopiles</taxon>
        <taxon>Oomycota</taxon>
        <taxon>Saprolegniomycetes</taxon>
        <taxon>Saprolegniales</taxon>
        <taxon>Verrucalvaceae</taxon>
        <taxon>Aphanomyces</taxon>
    </lineage>
</organism>
<sequence>MCFIYGWYTLRIKTYSMNTILTFDAHRRIRYLVVGWPGSVHDSTIWKTTDVFKQPHLYFSSEEYQLGDSGFAMTHQMVVPYRQPYSRDVDNAEFNTYLASARAVSEHGNGILKGDGKVFEEFLYVSRLPRTLKGFAVGLWRAASFIIFETNRNRQSVRQNMNLSSARLREIIKMRVLDYWRK</sequence>
<dbReference type="Proteomes" id="UP000481153">
    <property type="component" value="Unassembled WGS sequence"/>
</dbReference>
<evidence type="ECO:0000259" key="3">
    <source>
        <dbReference type="Pfam" id="PF13359"/>
    </source>
</evidence>
<feature type="domain" description="DDE Tnp4" evidence="3">
    <location>
        <begin position="8"/>
        <end position="120"/>
    </location>
</feature>
<dbReference type="InterPro" id="IPR027806">
    <property type="entry name" value="HARBI1_dom"/>
</dbReference>
<dbReference type="VEuPathDB" id="FungiDB:AeMF1_019500"/>
<keyword evidence="5" id="KW-1185">Reference proteome</keyword>
<gene>
    <name evidence="4" type="ORF">Ae201684_013384</name>
</gene>
<proteinExistence type="predicted"/>
<evidence type="ECO:0000256" key="2">
    <source>
        <dbReference type="ARBA" id="ARBA00022723"/>
    </source>
</evidence>
<comment type="caution">
    <text evidence="4">The sequence shown here is derived from an EMBL/GenBank/DDBJ whole genome shotgun (WGS) entry which is preliminary data.</text>
</comment>
<dbReference type="GO" id="GO:0046872">
    <property type="term" value="F:metal ion binding"/>
    <property type="evidence" value="ECO:0007669"/>
    <property type="project" value="UniProtKB-KW"/>
</dbReference>
<reference evidence="4 5" key="1">
    <citation type="submission" date="2019-07" db="EMBL/GenBank/DDBJ databases">
        <title>Genomics analysis of Aphanomyces spp. identifies a new class of oomycete effector associated with host adaptation.</title>
        <authorList>
            <person name="Gaulin E."/>
        </authorList>
    </citation>
    <scope>NUCLEOTIDE SEQUENCE [LARGE SCALE GENOMIC DNA]</scope>
    <source>
        <strain evidence="4 5">ATCC 201684</strain>
    </source>
</reference>
<name>A0A6G0WNA9_9STRA</name>
<protein>
    <recommendedName>
        <fullName evidence="3">DDE Tnp4 domain-containing protein</fullName>
    </recommendedName>
</protein>